<evidence type="ECO:0000313" key="2">
    <source>
        <dbReference type="EMBL" id="NIK87958.1"/>
    </source>
</evidence>
<dbReference type="EMBL" id="JAASRM010000001">
    <property type="protein sequence ID" value="NIK87958.1"/>
    <property type="molecule type" value="Genomic_DNA"/>
</dbReference>
<evidence type="ECO:0000313" key="3">
    <source>
        <dbReference type="Proteomes" id="UP000570514"/>
    </source>
</evidence>
<proteinExistence type="predicted"/>
<name>A0A846MWM7_9PROT</name>
<evidence type="ECO:0000256" key="1">
    <source>
        <dbReference type="SAM" id="MobiDB-lite"/>
    </source>
</evidence>
<dbReference type="AlphaFoldDB" id="A0A846MWM7"/>
<keyword evidence="3" id="KW-1185">Reference proteome</keyword>
<sequence length="157" mass="16868">MAALLNAVVITHWEKPTVSEAILEFPPQPQPEKAAPKAASGAAAASGTFQGPAPIFQTPNFSPQALGLGQAVFGCQPEKWQDLSREQQEKCAKLSGGRFVAMKDGVPVDLKLKGPEWEGLRNSDLRARERNTSDPCQAAKATGTECIHDIIYGKGLW</sequence>
<protein>
    <submittedName>
        <fullName evidence="2">Uncharacterized protein</fullName>
    </submittedName>
</protein>
<feature type="region of interest" description="Disordered" evidence="1">
    <location>
        <begin position="27"/>
        <end position="46"/>
    </location>
</feature>
<organism evidence="2 3">
    <name type="scientific">Rhizomicrobium palustre</name>
    <dbReference type="NCBI Taxonomy" id="189966"/>
    <lineage>
        <taxon>Bacteria</taxon>
        <taxon>Pseudomonadati</taxon>
        <taxon>Pseudomonadota</taxon>
        <taxon>Alphaproteobacteria</taxon>
        <taxon>Micropepsales</taxon>
        <taxon>Micropepsaceae</taxon>
        <taxon>Rhizomicrobium</taxon>
    </lineage>
</organism>
<dbReference type="RefSeq" id="WP_167081987.1">
    <property type="nucleotide sequence ID" value="NZ_BAAADC010000001.1"/>
</dbReference>
<dbReference type="Proteomes" id="UP000570514">
    <property type="component" value="Unassembled WGS sequence"/>
</dbReference>
<feature type="compositionally biased region" description="Low complexity" evidence="1">
    <location>
        <begin position="31"/>
        <end position="46"/>
    </location>
</feature>
<accession>A0A846MWM7</accession>
<comment type="caution">
    <text evidence="2">The sequence shown here is derived from an EMBL/GenBank/DDBJ whole genome shotgun (WGS) entry which is preliminary data.</text>
</comment>
<reference evidence="2 3" key="1">
    <citation type="submission" date="2020-03" db="EMBL/GenBank/DDBJ databases">
        <title>Genomic Encyclopedia of Type Strains, Phase IV (KMG-IV): sequencing the most valuable type-strain genomes for metagenomic binning, comparative biology and taxonomic classification.</title>
        <authorList>
            <person name="Goeker M."/>
        </authorList>
    </citation>
    <scope>NUCLEOTIDE SEQUENCE [LARGE SCALE GENOMIC DNA]</scope>
    <source>
        <strain evidence="2 3">DSM 19867</strain>
    </source>
</reference>
<gene>
    <name evidence="2" type="ORF">FHS83_001276</name>
</gene>